<feature type="transmembrane region" description="Helical" evidence="1">
    <location>
        <begin position="6"/>
        <end position="26"/>
    </location>
</feature>
<comment type="caution">
    <text evidence="2">The sequence shown here is derived from an EMBL/GenBank/DDBJ whole genome shotgun (WGS) entry which is preliminary data.</text>
</comment>
<evidence type="ECO:0000313" key="2">
    <source>
        <dbReference type="EMBL" id="MBC2142390.1"/>
    </source>
</evidence>
<feature type="transmembrane region" description="Helical" evidence="1">
    <location>
        <begin position="99"/>
        <end position="117"/>
    </location>
</feature>
<keyword evidence="1" id="KW-1133">Transmembrane helix</keyword>
<sequence>MDQNLIRWLSLIGVIIFVGSVVLFSAKVSGQRKKKLQEEFERNFSMYKVFFNRSNEIIEELNYPILTLKRSNSGRFILPVFICFITFIIGFFYRGGSFNIKLIILAILGLWFVWSVLNATNYVKIYENALVHGNLLKKKIIWYHAIDSIEARLYDYNGVMDARQAGVYRVYEVMRNGKVICGIWETEFSGSRKIENCFNLSNPLVTEIRHSFDSASFVSKEEEQ</sequence>
<dbReference type="EMBL" id="JAARXV010000003">
    <property type="protein sequence ID" value="MBC2142390.1"/>
    <property type="molecule type" value="Genomic_DNA"/>
</dbReference>
<gene>
    <name evidence="2" type="ORF">HCA89_08690</name>
</gene>
<keyword evidence="1" id="KW-0812">Transmembrane</keyword>
<proteinExistence type="predicted"/>
<name>A0AB73H9E6_LISIO</name>
<dbReference type="RefSeq" id="WP_185543472.1">
    <property type="nucleotide sequence ID" value="NZ_JAARXV010000003.1"/>
</dbReference>
<organism evidence="2 3">
    <name type="scientific">Listeria innocua</name>
    <dbReference type="NCBI Taxonomy" id="1642"/>
    <lineage>
        <taxon>Bacteria</taxon>
        <taxon>Bacillati</taxon>
        <taxon>Bacillota</taxon>
        <taxon>Bacilli</taxon>
        <taxon>Bacillales</taxon>
        <taxon>Listeriaceae</taxon>
        <taxon>Listeria</taxon>
    </lineage>
</organism>
<dbReference type="AlphaFoldDB" id="A0AB73H9E6"/>
<reference evidence="2 3" key="1">
    <citation type="submission" date="2020-03" db="EMBL/GenBank/DDBJ databases">
        <title>Soil Listeria distribution.</title>
        <authorList>
            <person name="Liao J."/>
            <person name="Wiedmann M."/>
        </authorList>
    </citation>
    <scope>NUCLEOTIDE SEQUENCE [LARGE SCALE GENOMIC DNA]</scope>
    <source>
        <strain evidence="2 3">FSL L7-0297</strain>
    </source>
</reference>
<evidence type="ECO:0000256" key="1">
    <source>
        <dbReference type="SAM" id="Phobius"/>
    </source>
</evidence>
<accession>A0AB73H9E6</accession>
<keyword evidence="1" id="KW-0472">Membrane</keyword>
<dbReference type="Proteomes" id="UP000552309">
    <property type="component" value="Unassembled WGS sequence"/>
</dbReference>
<feature type="transmembrane region" description="Helical" evidence="1">
    <location>
        <begin position="76"/>
        <end position="93"/>
    </location>
</feature>
<evidence type="ECO:0000313" key="3">
    <source>
        <dbReference type="Proteomes" id="UP000552309"/>
    </source>
</evidence>
<protein>
    <submittedName>
        <fullName evidence="2">Uncharacterized protein</fullName>
    </submittedName>
</protein>